<feature type="chain" id="PRO_5037551447" evidence="4">
    <location>
        <begin position="22"/>
        <end position="476"/>
    </location>
</feature>
<keyword evidence="1" id="KW-0479">Metal-binding</keyword>
<keyword evidence="7" id="KW-1185">Reference proteome</keyword>
<evidence type="ECO:0000313" key="7">
    <source>
        <dbReference type="Proteomes" id="UP000669179"/>
    </source>
</evidence>
<dbReference type="CDD" id="cd10917">
    <property type="entry name" value="CE4_NodB_like_6s_7s"/>
    <property type="match status" value="1"/>
</dbReference>
<feature type="domain" description="NodB homology" evidence="5">
    <location>
        <begin position="280"/>
        <end position="456"/>
    </location>
</feature>
<dbReference type="Proteomes" id="UP000669179">
    <property type="component" value="Unassembled WGS sequence"/>
</dbReference>
<accession>A0A939PJ25</accession>
<evidence type="ECO:0000313" key="6">
    <source>
        <dbReference type="EMBL" id="MBO2450978.1"/>
    </source>
</evidence>
<dbReference type="InterPro" id="IPR002509">
    <property type="entry name" value="NODB_dom"/>
</dbReference>
<proteinExistence type="predicted"/>
<evidence type="ECO:0000256" key="1">
    <source>
        <dbReference type="ARBA" id="ARBA00022723"/>
    </source>
</evidence>
<evidence type="ECO:0000259" key="5">
    <source>
        <dbReference type="PROSITE" id="PS51677"/>
    </source>
</evidence>
<evidence type="ECO:0000256" key="4">
    <source>
        <dbReference type="SAM" id="SignalP"/>
    </source>
</evidence>
<dbReference type="InterPro" id="IPR050248">
    <property type="entry name" value="Polysacc_deacetylase_ArnD"/>
</dbReference>
<evidence type="ECO:0000256" key="2">
    <source>
        <dbReference type="ARBA" id="ARBA00022801"/>
    </source>
</evidence>
<dbReference type="SUPFAM" id="SSF88713">
    <property type="entry name" value="Glycoside hydrolase/deacetylase"/>
    <property type="match status" value="1"/>
</dbReference>
<feature type="region of interest" description="Disordered" evidence="3">
    <location>
        <begin position="247"/>
        <end position="271"/>
    </location>
</feature>
<comment type="caution">
    <text evidence="6">The sequence shown here is derived from an EMBL/GenBank/DDBJ whole genome shotgun (WGS) entry which is preliminary data.</text>
</comment>
<dbReference type="InterPro" id="IPR011330">
    <property type="entry name" value="Glyco_hydro/deAcase_b/a-brl"/>
</dbReference>
<dbReference type="Gene3D" id="3.20.20.370">
    <property type="entry name" value="Glycoside hydrolase/deacetylase"/>
    <property type="match status" value="1"/>
</dbReference>
<dbReference type="GO" id="GO:0005975">
    <property type="term" value="P:carbohydrate metabolic process"/>
    <property type="evidence" value="ECO:0007669"/>
    <property type="project" value="InterPro"/>
</dbReference>
<dbReference type="AlphaFoldDB" id="A0A939PJ25"/>
<name>A0A939PJ25_9ACTN</name>
<dbReference type="GO" id="GO:0046872">
    <property type="term" value="F:metal ion binding"/>
    <property type="evidence" value="ECO:0007669"/>
    <property type="project" value="UniProtKB-KW"/>
</dbReference>
<evidence type="ECO:0000256" key="3">
    <source>
        <dbReference type="SAM" id="MobiDB-lite"/>
    </source>
</evidence>
<dbReference type="PROSITE" id="PS51677">
    <property type="entry name" value="NODB"/>
    <property type="match status" value="1"/>
</dbReference>
<feature type="signal peptide" evidence="4">
    <location>
        <begin position="1"/>
        <end position="21"/>
    </location>
</feature>
<reference evidence="6" key="1">
    <citation type="submission" date="2021-03" db="EMBL/GenBank/DDBJ databases">
        <authorList>
            <person name="Kanchanasin P."/>
            <person name="Saeng-In P."/>
            <person name="Phongsopitanun W."/>
            <person name="Yuki M."/>
            <person name="Kudo T."/>
            <person name="Ohkuma M."/>
            <person name="Tanasupawat S."/>
        </authorList>
    </citation>
    <scope>NUCLEOTIDE SEQUENCE</scope>
    <source>
        <strain evidence="6">GKU 128</strain>
    </source>
</reference>
<dbReference type="Pfam" id="PF01522">
    <property type="entry name" value="Polysacc_deac_1"/>
    <property type="match status" value="1"/>
</dbReference>
<protein>
    <submittedName>
        <fullName evidence="6">Polysaccharide deacetylase family protein</fullName>
    </submittedName>
</protein>
<gene>
    <name evidence="6" type="ORF">J4573_28040</name>
</gene>
<sequence length="476" mass="50365">MIARVKGVAALAAALVLGACADQGARQLRTVADVTIVHTVNPSTVPGLTTVTRAEQNDRRHVYASYPEVPGARPLSRALASAVNGRVKPFERDAGRVRRLPGGDVPELNVQWSLTAAAQEVVGVRLVTSQFMGASGGETRETLWYDGVAGMVHPAADLLDGRRGLDGMVRQVRSRIGNEANPGQVTPDPRMFSSIAFNEAGDMVVEFSDYSVAPGSAGRVAVAVPGSAYEPLLSSFGMRARDAALDTQPGLSLGSPTATPAPRGDAARRPLPRTDCVRAKCVALTFDDGPGPHTGRLLDLLADGRARATFFVVGDNAAARTDLLRRAAAAGHEIGNHTQDHRDLSRLPAMQVTSDIQRTEEVVRDVTGRSPKLLRPPYGATNATVGAVAKSLGLAQVMWNVAVADWRQSDARVIADRVVSASRPGSIVVLHDNHKVTVDAVPRIIQRLQAKGYTLATASDLLAARHPQPGGAYRNG</sequence>
<dbReference type="GO" id="GO:0016810">
    <property type="term" value="F:hydrolase activity, acting on carbon-nitrogen (but not peptide) bonds"/>
    <property type="evidence" value="ECO:0007669"/>
    <property type="project" value="InterPro"/>
</dbReference>
<keyword evidence="4" id="KW-0732">Signal</keyword>
<dbReference type="PANTHER" id="PTHR10587:SF133">
    <property type="entry name" value="CHITIN DEACETYLASE 1-RELATED"/>
    <property type="match status" value="1"/>
</dbReference>
<dbReference type="EMBL" id="JAGEOJ010000012">
    <property type="protein sequence ID" value="MBO2450978.1"/>
    <property type="molecule type" value="Genomic_DNA"/>
</dbReference>
<dbReference type="PANTHER" id="PTHR10587">
    <property type="entry name" value="GLYCOSYL TRANSFERASE-RELATED"/>
    <property type="match status" value="1"/>
</dbReference>
<dbReference type="RefSeq" id="WP_208258883.1">
    <property type="nucleotide sequence ID" value="NZ_JAGEOJ010000012.1"/>
</dbReference>
<keyword evidence="2" id="KW-0378">Hydrolase</keyword>
<dbReference type="PROSITE" id="PS51257">
    <property type="entry name" value="PROKAR_LIPOPROTEIN"/>
    <property type="match status" value="1"/>
</dbReference>
<organism evidence="6 7">
    <name type="scientific">Actinomadura barringtoniae</name>
    <dbReference type="NCBI Taxonomy" id="1427535"/>
    <lineage>
        <taxon>Bacteria</taxon>
        <taxon>Bacillati</taxon>
        <taxon>Actinomycetota</taxon>
        <taxon>Actinomycetes</taxon>
        <taxon>Streptosporangiales</taxon>
        <taxon>Thermomonosporaceae</taxon>
        <taxon>Actinomadura</taxon>
    </lineage>
</organism>
<dbReference type="GO" id="GO:0016020">
    <property type="term" value="C:membrane"/>
    <property type="evidence" value="ECO:0007669"/>
    <property type="project" value="TreeGrafter"/>
</dbReference>